<organism evidence="2 3">
    <name type="scientific">Petromyces alliaceus</name>
    <name type="common">Aspergillus alliaceus</name>
    <dbReference type="NCBI Taxonomy" id="209559"/>
    <lineage>
        <taxon>Eukaryota</taxon>
        <taxon>Fungi</taxon>
        <taxon>Dikarya</taxon>
        <taxon>Ascomycota</taxon>
        <taxon>Pezizomycotina</taxon>
        <taxon>Eurotiomycetes</taxon>
        <taxon>Eurotiomycetidae</taxon>
        <taxon>Eurotiales</taxon>
        <taxon>Aspergillaceae</taxon>
        <taxon>Aspergillus</taxon>
        <taxon>Aspergillus subgen. Circumdati</taxon>
    </lineage>
</organism>
<gene>
    <name evidence="2" type="ORF">ETB97_004315</name>
</gene>
<accession>A0A8H6A056</accession>
<protein>
    <submittedName>
        <fullName evidence="2">Uncharacterized protein</fullName>
    </submittedName>
</protein>
<evidence type="ECO:0000313" key="3">
    <source>
        <dbReference type="Proteomes" id="UP000541154"/>
    </source>
</evidence>
<evidence type="ECO:0000313" key="2">
    <source>
        <dbReference type="EMBL" id="KAF5858519.1"/>
    </source>
</evidence>
<feature type="compositionally biased region" description="Polar residues" evidence="1">
    <location>
        <begin position="28"/>
        <end position="50"/>
    </location>
</feature>
<feature type="region of interest" description="Disordered" evidence="1">
    <location>
        <begin position="25"/>
        <end position="50"/>
    </location>
</feature>
<name>A0A8H6A056_PETAA</name>
<comment type="caution">
    <text evidence="2">The sequence shown here is derived from an EMBL/GenBank/DDBJ whole genome shotgun (WGS) entry which is preliminary data.</text>
</comment>
<dbReference type="AlphaFoldDB" id="A0A8H6A056"/>
<reference evidence="2 3" key="1">
    <citation type="submission" date="2019-04" db="EMBL/GenBank/DDBJ databases">
        <title>Aspergillus burnettii sp. nov., novel species from soil in southeast Queensland.</title>
        <authorList>
            <person name="Gilchrist C.L.M."/>
            <person name="Pitt J.I."/>
            <person name="Lange L."/>
            <person name="Lacey H.J."/>
            <person name="Vuong D."/>
            <person name="Midgley D.J."/>
            <person name="Greenfield P."/>
            <person name="Bradbury M."/>
            <person name="Lacey E."/>
            <person name="Busk P.K."/>
            <person name="Pilgaard B."/>
            <person name="Chooi Y.H."/>
            <person name="Piggott A.M."/>
        </authorList>
    </citation>
    <scope>NUCLEOTIDE SEQUENCE [LARGE SCALE GENOMIC DNA]</scope>
    <source>
        <strain evidence="2 3">FRR 5400</strain>
    </source>
</reference>
<keyword evidence="3" id="KW-1185">Reference proteome</keyword>
<sequence>MGSSPRLATVYDLDENDNPILHSKRTASRVSKATSNSQFQSRGKGSRATSQGCIFGKLSCKGPLKEMVAAYSRGREHPLTIFTRSQDISRERNEVPGYPFRKIVFTDGTEILNPDAMYDRGRFVCLTAFIPKKEENCADPRIYVEQRVYEGGQEKIMVLELDLGGRVQIDMEYVFPGCGDEHINLGKRDLRLHIRSLEQEVFDSYMLRANYYGYDTNDYVYLNRQTISHGLSYAPRSNGEVVPYKLCISAQDLRILLDAKRKNQLLAGSFLLDRIELLELRFTGLGERTGDNTYAGDLFVRVMYSP</sequence>
<dbReference type="Proteomes" id="UP000541154">
    <property type="component" value="Unassembled WGS sequence"/>
</dbReference>
<proteinExistence type="predicted"/>
<dbReference type="EMBL" id="SPNV01000202">
    <property type="protein sequence ID" value="KAF5858519.1"/>
    <property type="molecule type" value="Genomic_DNA"/>
</dbReference>
<evidence type="ECO:0000256" key="1">
    <source>
        <dbReference type="SAM" id="MobiDB-lite"/>
    </source>
</evidence>